<reference evidence="4 5" key="1">
    <citation type="submission" date="2022-06" db="EMBL/GenBank/DDBJ databases">
        <title>Sequencing the genomes of 1000 actinobacteria strains.</title>
        <authorList>
            <person name="Klenk H.-P."/>
        </authorList>
    </citation>
    <scope>NUCLEOTIDE SEQUENCE [LARGE SCALE GENOMIC DNA]</scope>
    <source>
        <strain evidence="4 5">DSM 41656</strain>
    </source>
</reference>
<dbReference type="RefSeq" id="WP_253795130.1">
    <property type="nucleotide sequence ID" value="NZ_BAAAUB010000030.1"/>
</dbReference>
<keyword evidence="5" id="KW-1185">Reference proteome</keyword>
<evidence type="ECO:0000256" key="3">
    <source>
        <dbReference type="ARBA" id="ARBA00030771"/>
    </source>
</evidence>
<comment type="similarity">
    <text evidence="1">Belongs to the CDPS family.</text>
</comment>
<evidence type="ECO:0000256" key="1">
    <source>
        <dbReference type="ARBA" id="ARBA00006034"/>
    </source>
</evidence>
<dbReference type="NCBIfam" id="TIGR04539">
    <property type="entry name" value="tRNA_cyclodipep"/>
    <property type="match status" value="1"/>
</dbReference>
<evidence type="ECO:0000256" key="2">
    <source>
        <dbReference type="ARBA" id="ARBA00022679"/>
    </source>
</evidence>
<sequence>MSESLLSTTLATFTTHGPFEVRPFSDRCRSVFELGDHLLIGVSPGNSYFGPQRIAELVRWGHEFFDAVDIVYADLHVDAQFTAAGYTAEHAERRAAKEVKATQRRIQRGVAEAGRPGVGVHALSEFLPRATYRELHREVLHALGTDPEFRAATEGMARSFLRARQADGTAPAPDRLAAGVDYIAAELPFFLDTPALLGVRSSVACYHVELPLTPVLFGRTEGLRAVPAQAYAVVRPTAAPQVAAA</sequence>
<dbReference type="Gene3D" id="3.40.50.11710">
    <property type="entry name" value="Cyclodipeptide synthase"/>
    <property type="match status" value="1"/>
</dbReference>
<dbReference type="InterPro" id="IPR038622">
    <property type="entry name" value="CDPS_sf"/>
</dbReference>
<dbReference type="GO" id="GO:0016746">
    <property type="term" value="F:acyltransferase activity"/>
    <property type="evidence" value="ECO:0007669"/>
    <property type="project" value="UniProtKB-KW"/>
</dbReference>
<gene>
    <name evidence="4" type="ORF">FHR36_001577</name>
</gene>
<dbReference type="InterPro" id="IPR030903">
    <property type="entry name" value="CDPS"/>
</dbReference>
<name>A0ABT1ITJ0_9ACTN</name>
<protein>
    <recommendedName>
        <fullName evidence="3">Cyclodipeptide synthase</fullName>
    </recommendedName>
</protein>
<organism evidence="4 5">
    <name type="scientific">Kitasatospora paracochleata</name>
    <dbReference type="NCBI Taxonomy" id="58354"/>
    <lineage>
        <taxon>Bacteria</taxon>
        <taxon>Bacillati</taxon>
        <taxon>Actinomycetota</taxon>
        <taxon>Actinomycetes</taxon>
        <taxon>Kitasatosporales</taxon>
        <taxon>Streptomycetaceae</taxon>
        <taxon>Kitasatospora</taxon>
    </lineage>
</organism>
<keyword evidence="2 4" id="KW-0808">Transferase</keyword>
<evidence type="ECO:0000313" key="4">
    <source>
        <dbReference type="EMBL" id="MCP2308453.1"/>
    </source>
</evidence>
<keyword evidence="4" id="KW-0012">Acyltransferase</keyword>
<dbReference type="EMBL" id="JAMZDX010000002">
    <property type="protein sequence ID" value="MCP2308453.1"/>
    <property type="molecule type" value="Genomic_DNA"/>
</dbReference>
<comment type="caution">
    <text evidence="4">The sequence shown here is derived from an EMBL/GenBank/DDBJ whole genome shotgun (WGS) entry which is preliminary data.</text>
</comment>
<proteinExistence type="inferred from homology"/>
<dbReference type="Proteomes" id="UP001206483">
    <property type="component" value="Unassembled WGS sequence"/>
</dbReference>
<dbReference type="Pfam" id="PF16715">
    <property type="entry name" value="CDPS"/>
    <property type="match status" value="1"/>
</dbReference>
<evidence type="ECO:0000313" key="5">
    <source>
        <dbReference type="Proteomes" id="UP001206483"/>
    </source>
</evidence>
<accession>A0ABT1ITJ0</accession>